<feature type="transmembrane region" description="Helical" evidence="9">
    <location>
        <begin position="151"/>
        <end position="172"/>
    </location>
</feature>
<feature type="domain" description="ABC transmembrane type-1" evidence="11">
    <location>
        <begin position="35"/>
        <end position="319"/>
    </location>
</feature>
<dbReference type="HOGENOM" id="CLU_000604_84_3_0"/>
<dbReference type="KEGG" id="msv:Mesil_1001"/>
<reference evidence="12 13" key="1">
    <citation type="journal article" date="2010" name="Stand. Genomic Sci.">
        <title>Complete genome sequence of Meiothermus silvanus type strain (VI-R2).</title>
        <authorList>
            <person name="Sikorski J."/>
            <person name="Tindall B.J."/>
            <person name="Lowry S."/>
            <person name="Lucas S."/>
            <person name="Nolan M."/>
            <person name="Copeland A."/>
            <person name="Glavina Del Rio T."/>
            <person name="Tice H."/>
            <person name="Cheng J.F."/>
            <person name="Han C."/>
            <person name="Pitluck S."/>
            <person name="Liolios K."/>
            <person name="Ivanova N."/>
            <person name="Mavromatis K."/>
            <person name="Mikhailova N."/>
            <person name="Pati A."/>
            <person name="Goodwin L."/>
            <person name="Chen A."/>
            <person name="Palaniappan K."/>
            <person name="Land M."/>
            <person name="Hauser L."/>
            <person name="Chang Y.J."/>
            <person name="Jeffries C.D."/>
            <person name="Rohde M."/>
            <person name="Goker M."/>
            <person name="Woyke T."/>
            <person name="Bristow J."/>
            <person name="Eisen J.A."/>
            <person name="Markowitz V."/>
            <person name="Hugenholtz P."/>
            <person name="Kyrpides N.C."/>
            <person name="Klenk H.P."/>
            <person name="Lapidus A."/>
        </authorList>
    </citation>
    <scope>NUCLEOTIDE SEQUENCE [LARGE SCALE GENOMIC DNA]</scope>
    <source>
        <strain evidence="13">ATCC 700542 / DSM 9946 / VI-R2</strain>
    </source>
</reference>
<proteinExistence type="predicted"/>
<dbReference type="EMBL" id="CP002042">
    <property type="protein sequence ID" value="ADH62908.1"/>
    <property type="molecule type" value="Genomic_DNA"/>
</dbReference>
<dbReference type="InterPro" id="IPR027417">
    <property type="entry name" value="P-loop_NTPase"/>
</dbReference>
<evidence type="ECO:0000256" key="1">
    <source>
        <dbReference type="ARBA" id="ARBA00004651"/>
    </source>
</evidence>
<evidence type="ECO:0000313" key="12">
    <source>
        <dbReference type="EMBL" id="ADH62908.1"/>
    </source>
</evidence>
<dbReference type="eggNOG" id="COG1132">
    <property type="taxonomic scope" value="Bacteria"/>
</dbReference>
<dbReference type="FunFam" id="1.20.1560.10:FF:000011">
    <property type="entry name" value="Multidrug ABC transporter ATP-binding protein"/>
    <property type="match status" value="1"/>
</dbReference>
<dbReference type="CDD" id="cd18576">
    <property type="entry name" value="ABC_6TM_bac_exporter_ABCB8_10_like"/>
    <property type="match status" value="1"/>
</dbReference>
<dbReference type="STRING" id="526227.Mesil_1001"/>
<evidence type="ECO:0000256" key="4">
    <source>
        <dbReference type="ARBA" id="ARBA00022692"/>
    </source>
</evidence>
<dbReference type="SUPFAM" id="SSF90123">
    <property type="entry name" value="ABC transporter transmembrane region"/>
    <property type="match status" value="1"/>
</dbReference>
<dbReference type="PANTHER" id="PTHR43394:SF1">
    <property type="entry name" value="ATP-BINDING CASSETTE SUB-FAMILY B MEMBER 10, MITOCHONDRIAL"/>
    <property type="match status" value="1"/>
</dbReference>
<dbReference type="PROSITE" id="PS50893">
    <property type="entry name" value="ABC_TRANSPORTER_2"/>
    <property type="match status" value="1"/>
</dbReference>
<feature type="transmembrane region" description="Helical" evidence="9">
    <location>
        <begin position="33"/>
        <end position="57"/>
    </location>
</feature>
<evidence type="ECO:0000256" key="2">
    <source>
        <dbReference type="ARBA" id="ARBA00022448"/>
    </source>
</evidence>
<dbReference type="Gene3D" id="3.40.50.300">
    <property type="entry name" value="P-loop containing nucleotide triphosphate hydrolases"/>
    <property type="match status" value="1"/>
</dbReference>
<protein>
    <submittedName>
        <fullName evidence="12">ABC transporter related protein</fullName>
    </submittedName>
</protein>
<dbReference type="InterPro" id="IPR036640">
    <property type="entry name" value="ABC1_TM_sf"/>
</dbReference>
<dbReference type="AlphaFoldDB" id="D7BCM3"/>
<dbReference type="InterPro" id="IPR003439">
    <property type="entry name" value="ABC_transporter-like_ATP-bd"/>
</dbReference>
<gene>
    <name evidence="12" type="ordered locus">Mesil_1001</name>
</gene>
<dbReference type="InterPro" id="IPR017871">
    <property type="entry name" value="ABC_transporter-like_CS"/>
</dbReference>
<organism evidence="12 13">
    <name type="scientific">Allomeiothermus silvanus (strain ATCC 700542 / DSM 9946 / NBRC 106475 / NCIMB 13440 / VI-R2)</name>
    <name type="common">Thermus silvanus</name>
    <dbReference type="NCBI Taxonomy" id="526227"/>
    <lineage>
        <taxon>Bacteria</taxon>
        <taxon>Thermotogati</taxon>
        <taxon>Deinococcota</taxon>
        <taxon>Deinococci</taxon>
        <taxon>Thermales</taxon>
        <taxon>Thermaceae</taxon>
        <taxon>Allomeiothermus</taxon>
    </lineage>
</organism>
<dbReference type="GO" id="GO:0016887">
    <property type="term" value="F:ATP hydrolysis activity"/>
    <property type="evidence" value="ECO:0007669"/>
    <property type="project" value="InterPro"/>
</dbReference>
<accession>D7BCM3</accession>
<evidence type="ECO:0000259" key="11">
    <source>
        <dbReference type="PROSITE" id="PS50929"/>
    </source>
</evidence>
<dbReference type="InterPro" id="IPR039421">
    <property type="entry name" value="Type_1_exporter"/>
</dbReference>
<keyword evidence="8 9" id="KW-0472">Membrane</keyword>
<evidence type="ECO:0000259" key="10">
    <source>
        <dbReference type="PROSITE" id="PS50893"/>
    </source>
</evidence>
<evidence type="ECO:0000256" key="7">
    <source>
        <dbReference type="ARBA" id="ARBA00022989"/>
    </source>
</evidence>
<dbReference type="PROSITE" id="PS00211">
    <property type="entry name" value="ABC_TRANSPORTER_1"/>
    <property type="match status" value="1"/>
</dbReference>
<dbReference type="GO" id="GO:0005524">
    <property type="term" value="F:ATP binding"/>
    <property type="evidence" value="ECO:0007669"/>
    <property type="project" value="UniProtKB-KW"/>
</dbReference>
<dbReference type="GO" id="GO:0015421">
    <property type="term" value="F:ABC-type oligopeptide transporter activity"/>
    <property type="evidence" value="ECO:0007669"/>
    <property type="project" value="TreeGrafter"/>
</dbReference>
<keyword evidence="4 9" id="KW-0812">Transmembrane</keyword>
<dbReference type="SMART" id="SM00382">
    <property type="entry name" value="AAA"/>
    <property type="match status" value="1"/>
</dbReference>
<feature type="domain" description="ABC transporter" evidence="10">
    <location>
        <begin position="353"/>
        <end position="587"/>
    </location>
</feature>
<feature type="transmembrane region" description="Helical" evidence="9">
    <location>
        <begin position="258"/>
        <end position="280"/>
    </location>
</feature>
<evidence type="ECO:0000256" key="9">
    <source>
        <dbReference type="SAM" id="Phobius"/>
    </source>
</evidence>
<dbReference type="Pfam" id="PF00005">
    <property type="entry name" value="ABC_tran"/>
    <property type="match status" value="1"/>
</dbReference>
<dbReference type="InterPro" id="IPR011527">
    <property type="entry name" value="ABC1_TM_dom"/>
</dbReference>
<keyword evidence="7 9" id="KW-1133">Transmembrane helix</keyword>
<dbReference type="Gene3D" id="1.20.1560.10">
    <property type="entry name" value="ABC transporter type 1, transmembrane domain"/>
    <property type="match status" value="1"/>
</dbReference>
<evidence type="ECO:0000256" key="5">
    <source>
        <dbReference type="ARBA" id="ARBA00022741"/>
    </source>
</evidence>
<evidence type="ECO:0000256" key="6">
    <source>
        <dbReference type="ARBA" id="ARBA00022840"/>
    </source>
</evidence>
<dbReference type="InterPro" id="IPR003593">
    <property type="entry name" value="AAA+_ATPase"/>
</dbReference>
<keyword evidence="13" id="KW-1185">Reference proteome</keyword>
<feature type="transmembrane region" description="Helical" evidence="9">
    <location>
        <begin position="178"/>
        <end position="198"/>
    </location>
</feature>
<dbReference type="CDD" id="cd03251">
    <property type="entry name" value="ABCC_MsbA"/>
    <property type="match status" value="1"/>
</dbReference>
<dbReference type="GO" id="GO:0005886">
    <property type="term" value="C:plasma membrane"/>
    <property type="evidence" value="ECO:0007669"/>
    <property type="project" value="UniProtKB-SubCell"/>
</dbReference>
<feature type="transmembrane region" description="Helical" evidence="9">
    <location>
        <begin position="292"/>
        <end position="314"/>
    </location>
</feature>
<feature type="transmembrane region" description="Helical" evidence="9">
    <location>
        <begin position="77"/>
        <end position="98"/>
    </location>
</feature>
<dbReference type="SUPFAM" id="SSF52540">
    <property type="entry name" value="P-loop containing nucleoside triphosphate hydrolases"/>
    <property type="match status" value="1"/>
</dbReference>
<dbReference type="GO" id="GO:0090374">
    <property type="term" value="P:oligopeptide export from mitochondrion"/>
    <property type="evidence" value="ECO:0007669"/>
    <property type="project" value="TreeGrafter"/>
</dbReference>
<keyword evidence="5" id="KW-0547">Nucleotide-binding</keyword>
<evidence type="ECO:0000313" key="13">
    <source>
        <dbReference type="Proteomes" id="UP000001916"/>
    </source>
</evidence>
<evidence type="ECO:0000256" key="3">
    <source>
        <dbReference type="ARBA" id="ARBA00022475"/>
    </source>
</evidence>
<keyword evidence="3" id="KW-1003">Cell membrane</keyword>
<dbReference type="Proteomes" id="UP000001916">
    <property type="component" value="Chromosome"/>
</dbReference>
<comment type="subcellular location">
    <subcellularLocation>
        <location evidence="1">Cell membrane</location>
        <topology evidence="1">Multi-pass membrane protein</topology>
    </subcellularLocation>
</comment>
<sequence>MFEMHSSKAPKPRRDLGQLRRLLAYTRPYRTELSVAIIATLIGSAFGLLFPLVIGRLVDASFLRIGSADTTVLDRTVLILIGVFALQAFFTAVQSYLLSRVGEGVVADLRRTVYRHLLTLSPRFFETRKTGEITSRLTSDISTVQGVVSSALVQIFSQTLTLVGTVIILFVTNWRLSLLMLSIVPVVVLAAFYFGRLLRKVSKEFQDRVADANARAEEAIGGIRVVQAFTAEPLEARTYADLIGASFKVALRRARIRAIFNPVVFFAMFTAIGIVLWYGGRLVIAGELTPGQLVAFLVYTFSVAGAVGAFSGLFSQFQEALGASSRIFELLDEKSDLPEPANPLKLGSVRGEVRFEQVSFGYGERGVVLEDVSLAAQPGEVVALVGPSGAGKSTLISLIPRFYDPTAGRILLDGVDIRDLTLYDLRSNIALVPQETQLFSGTVAENIRYGKPGASDAEVIEAAKAANAHEFITSFPDGYATIVGERGIKLSGGQRQRVAIARALLKNPRILILDEATSSLDSESEALVQEALEVLMQGRTTFVIAHRLSTIRSADKIVVLEAGRIVQQGTHQELLAAGGLYKELYELQFREDVELPRA</sequence>
<dbReference type="Pfam" id="PF00664">
    <property type="entry name" value="ABC_membrane"/>
    <property type="match status" value="1"/>
</dbReference>
<dbReference type="OrthoDB" id="9762517at2"/>
<dbReference type="PANTHER" id="PTHR43394">
    <property type="entry name" value="ATP-DEPENDENT PERMEASE MDL1, MITOCHONDRIAL"/>
    <property type="match status" value="1"/>
</dbReference>
<dbReference type="FunFam" id="3.40.50.300:FF:000287">
    <property type="entry name" value="Multidrug ABC transporter ATP-binding protein"/>
    <property type="match status" value="1"/>
</dbReference>
<evidence type="ECO:0000256" key="8">
    <source>
        <dbReference type="ARBA" id="ARBA00023136"/>
    </source>
</evidence>
<name>D7BCM3_ALLS1</name>
<dbReference type="PROSITE" id="PS50929">
    <property type="entry name" value="ABC_TM1F"/>
    <property type="match status" value="1"/>
</dbReference>
<keyword evidence="6" id="KW-0067">ATP-binding</keyword>
<keyword evidence="2" id="KW-0813">Transport</keyword>